<sequence length="156" mass="18247">MFPWGKFPFNEDLKKMTEQMKPADIQSYVNDMIKKYIPSQWDNSAETETANPFNAPNADQGRQTKPDADVFETFDYVFIRIKLQSEEQQKRMKFFHTSNQAIIENFFEMGDRHTITLPCLVKRKGATALVKDLILEVQIPKNVDMQYTEVDISEKL</sequence>
<evidence type="ECO:0000256" key="1">
    <source>
        <dbReference type="SAM" id="MobiDB-lite"/>
    </source>
</evidence>
<keyword evidence="3" id="KW-1185">Reference proteome</keyword>
<dbReference type="RefSeq" id="WP_120072456.1">
    <property type="nucleotide sequence ID" value="NZ_CP126113.1"/>
</dbReference>
<name>A0A443IUB1_9BACI</name>
<evidence type="ECO:0000313" key="3">
    <source>
        <dbReference type="Proteomes" id="UP000273811"/>
    </source>
</evidence>
<dbReference type="AlphaFoldDB" id="A0A443IUB1"/>
<accession>A0A443IUB1</accession>
<protein>
    <submittedName>
        <fullName evidence="2">Hsp20/alpha crystallin family protein</fullName>
    </submittedName>
</protein>
<evidence type="ECO:0000313" key="2">
    <source>
        <dbReference type="EMBL" id="RWR11685.1"/>
    </source>
</evidence>
<dbReference type="Proteomes" id="UP000273811">
    <property type="component" value="Unassembled WGS sequence"/>
</dbReference>
<reference evidence="2" key="1">
    <citation type="submission" date="2018-12" db="EMBL/GenBank/DDBJ databases">
        <authorList>
            <person name="Sun L."/>
            <person name="Chen Z."/>
        </authorList>
    </citation>
    <scope>NUCLEOTIDE SEQUENCE [LARGE SCALE GENOMIC DNA]</scope>
    <source>
        <strain evidence="2">DSM 16012</strain>
    </source>
</reference>
<organism evidence="2 3">
    <name type="scientific">Siminovitchia fortis</name>
    <dbReference type="NCBI Taxonomy" id="254758"/>
    <lineage>
        <taxon>Bacteria</taxon>
        <taxon>Bacillati</taxon>
        <taxon>Bacillota</taxon>
        <taxon>Bacilli</taxon>
        <taxon>Bacillales</taxon>
        <taxon>Bacillaceae</taxon>
        <taxon>Siminovitchia</taxon>
    </lineage>
</organism>
<dbReference type="OrthoDB" id="2905328at2"/>
<feature type="region of interest" description="Disordered" evidence="1">
    <location>
        <begin position="46"/>
        <end position="65"/>
    </location>
</feature>
<gene>
    <name evidence="2" type="ORF">D4N35_008485</name>
</gene>
<proteinExistence type="predicted"/>
<comment type="caution">
    <text evidence="2">The sequence shown here is derived from an EMBL/GenBank/DDBJ whole genome shotgun (WGS) entry which is preliminary data.</text>
</comment>
<dbReference type="EMBL" id="QYTU02000015">
    <property type="protein sequence ID" value="RWR11685.1"/>
    <property type="molecule type" value="Genomic_DNA"/>
</dbReference>